<protein>
    <submittedName>
        <fullName evidence="1">Uncharacterized protein</fullName>
    </submittedName>
</protein>
<dbReference type="OrthoDB" id="4820237at2759"/>
<reference evidence="1 2" key="1">
    <citation type="submission" date="2016-09" db="EMBL/GenBank/DDBJ databases">
        <authorList>
            <person name="Capua I."/>
            <person name="De Benedictis P."/>
            <person name="Joannis T."/>
            <person name="Lombin L.H."/>
            <person name="Cattoli G."/>
        </authorList>
    </citation>
    <scope>NUCLEOTIDE SEQUENCE [LARGE SCALE GENOMIC DNA]</scope>
    <source>
        <strain evidence="1 2">IMI 309357</strain>
    </source>
</reference>
<keyword evidence="2" id="KW-1185">Reference proteome</keyword>
<evidence type="ECO:0000313" key="2">
    <source>
        <dbReference type="Proteomes" id="UP000176998"/>
    </source>
</evidence>
<comment type="caution">
    <text evidence="1">The sequence shown here is derived from an EMBL/GenBank/DDBJ whole genome shotgun (WGS) entry which is preliminary data.</text>
</comment>
<name>A0A1G4BMZ1_9PEZI</name>
<accession>A0A1G4BMZ1</accession>
<gene>
    <name evidence="1" type="ORF">CORC01_01933</name>
</gene>
<organism evidence="1 2">
    <name type="scientific">Colletotrichum orchidophilum</name>
    <dbReference type="NCBI Taxonomy" id="1209926"/>
    <lineage>
        <taxon>Eukaryota</taxon>
        <taxon>Fungi</taxon>
        <taxon>Dikarya</taxon>
        <taxon>Ascomycota</taxon>
        <taxon>Pezizomycotina</taxon>
        <taxon>Sordariomycetes</taxon>
        <taxon>Hypocreomycetidae</taxon>
        <taxon>Glomerellales</taxon>
        <taxon>Glomerellaceae</taxon>
        <taxon>Colletotrichum</taxon>
    </lineage>
</organism>
<dbReference type="GeneID" id="34555096"/>
<dbReference type="Proteomes" id="UP000176998">
    <property type="component" value="Unassembled WGS sequence"/>
</dbReference>
<sequence length="678" mass="76120">MASEKSIPYEEWADEMEKIKSWYLCEDKTLLAHVQVPPTKYDNIHQLVGATQGLAISCTQEGTRLVTVRLIADDAIDRQVLSSDVQHLVQHVTTYEKVQALTSAMQSCEDHQLLFIDVDEQSTLSYALAVLDIARCINNVPTPKLRIIWLSSLPLNPQLGRMMAVFTEKRKLPVTTFKMPKPQGQMAWDELEWITYPVSDVEYQQNVAERLAQDYGVIEGQEEEYKKTKTVLFYHEKSNAKVSDYGPITEALGRLVGDSFVQLHGNDAEPTDRGCIVPFGIELSQSRLEMGGARHLVLCKERTMEVYDRRIGHVVRTTARLKRHELMVQVGCAFEKGVNPENITVHSQLSLADIMSAEQGREFDELHQEAFFLKAMARYADVNIGRMGNWFACNYQRMQKTIQGLEILGLVRHRDNSAAVFDYQLRDDRAFKVTRLLALTDNNVSAAAFLSFVNDDTESSVSAAMVDIVAIILEFYGPYDFVVVAREILSDRQPGPIQAVLKECRDVPDNVICTGAIWLLGIYRLYGPMSNTGSQAYATARAGGIILMSPMRCAAIWERAKDIGAAVGFSRSSLSDLKLPQEHVESVEMYMIRAWLQNLCHSPVKFNPVNIWSGCLVSIDGKYGPIRMKFGHDVVFLAFRMTRANERFSAGFATTISIKGLVEALKASGVTVEDIEAF</sequence>
<evidence type="ECO:0000313" key="1">
    <source>
        <dbReference type="EMBL" id="OHF02832.1"/>
    </source>
</evidence>
<dbReference type="EMBL" id="MJBS01000010">
    <property type="protein sequence ID" value="OHF02832.1"/>
    <property type="molecule type" value="Genomic_DNA"/>
</dbReference>
<dbReference type="RefSeq" id="XP_022479970.1">
    <property type="nucleotide sequence ID" value="XM_022613586.1"/>
</dbReference>
<proteinExistence type="predicted"/>
<dbReference type="AlphaFoldDB" id="A0A1G4BMZ1"/>